<dbReference type="KEGG" id="spse:SULPSESMR1_04514"/>
<evidence type="ECO:0000313" key="1">
    <source>
        <dbReference type="EMBL" id="ASM75233.1"/>
    </source>
</evidence>
<proteinExistence type="predicted"/>
<protein>
    <submittedName>
        <fullName evidence="1">Uncharacterized protein</fullName>
    </submittedName>
</protein>
<organism evidence="1 2">
    <name type="scientific">Pseudosulfitobacter pseudonitzschiae</name>
    <dbReference type="NCBI Taxonomy" id="1402135"/>
    <lineage>
        <taxon>Bacteria</taxon>
        <taxon>Pseudomonadati</taxon>
        <taxon>Pseudomonadota</taxon>
        <taxon>Alphaproteobacteria</taxon>
        <taxon>Rhodobacterales</taxon>
        <taxon>Roseobacteraceae</taxon>
        <taxon>Pseudosulfitobacter</taxon>
    </lineage>
</organism>
<accession>A0A221K8P5</accession>
<dbReference type="EMBL" id="CP022418">
    <property type="protein sequence ID" value="ASM75233.1"/>
    <property type="molecule type" value="Genomic_DNA"/>
</dbReference>
<sequence>MPFGEDGNHPIVVTLVIVVVDEVPDLSLEITGQVVILQQNTILHGLMPSFYFALGLRVEWRSANMVHLLILQPFGQIARDVTGSVVAEQTGFVSDHGPVAA</sequence>
<keyword evidence="1" id="KW-0614">Plasmid</keyword>
<gene>
    <name evidence="1" type="ORF">SULPSESMR1_04514</name>
</gene>
<dbReference type="AlphaFoldDB" id="A0A221K8P5"/>
<dbReference type="Proteomes" id="UP000199754">
    <property type="component" value="Plasmid pSMR1-3"/>
</dbReference>
<geneLocation type="plasmid" evidence="1 2">
    <name>pSMR1-3</name>
</geneLocation>
<keyword evidence="2" id="KW-1185">Reference proteome</keyword>
<evidence type="ECO:0000313" key="2">
    <source>
        <dbReference type="Proteomes" id="UP000199754"/>
    </source>
</evidence>
<reference evidence="1 2" key="1">
    <citation type="submission" date="2017-07" db="EMBL/GenBank/DDBJ databases">
        <title>Genome Sequence of Sulfitobacter pseudonitzschiae Strain SMR1 Isolated from a culture of the Diatom Skeletonema marinoi.</title>
        <authorList>
            <person name="Topel M."/>
            <person name="Pinder M.I.M."/>
            <person name="Johansson O.N."/>
            <person name="Kourtchenko O."/>
            <person name="Godhe A."/>
            <person name="Clarke A.K."/>
        </authorList>
    </citation>
    <scope>NUCLEOTIDE SEQUENCE [LARGE SCALE GENOMIC DNA]</scope>
    <source>
        <strain evidence="1 2">SMR1</strain>
        <plasmid evidence="1 2">pSMR1-3</plasmid>
    </source>
</reference>
<name>A0A221K8P5_9RHOB</name>